<dbReference type="CDD" id="cd01093">
    <property type="entry name" value="CRIB_PAK_like"/>
    <property type="match status" value="1"/>
</dbReference>
<dbReference type="EMBL" id="ML119657">
    <property type="protein sequence ID" value="RPA84801.1"/>
    <property type="molecule type" value="Genomic_DNA"/>
</dbReference>
<dbReference type="FunFam" id="3.90.810.10:FF:000007">
    <property type="entry name" value="Non-specific serine/threonine protein kinase"/>
    <property type="match status" value="1"/>
</dbReference>
<dbReference type="GO" id="GO:0019236">
    <property type="term" value="P:response to pheromone"/>
    <property type="evidence" value="ECO:0007669"/>
    <property type="project" value="UniProtKB-KW"/>
</dbReference>
<feature type="region of interest" description="Disordered" evidence="16">
    <location>
        <begin position="489"/>
        <end position="747"/>
    </location>
</feature>
<dbReference type="InterPro" id="IPR000719">
    <property type="entry name" value="Prot_kinase_dom"/>
</dbReference>
<dbReference type="STRING" id="1160509.A0A3N4IKT5"/>
<feature type="compositionally biased region" description="Low complexity" evidence="16">
    <location>
        <begin position="195"/>
        <end position="204"/>
    </location>
</feature>
<dbReference type="Gene3D" id="3.90.810.10">
    <property type="entry name" value="CRIB domain"/>
    <property type="match status" value="1"/>
</dbReference>
<dbReference type="InterPro" id="IPR051931">
    <property type="entry name" value="PAK3-like"/>
</dbReference>
<evidence type="ECO:0000256" key="10">
    <source>
        <dbReference type="ARBA" id="ARBA00022777"/>
    </source>
</evidence>
<keyword evidence="12" id="KW-0539">Nucleus</keyword>
<comment type="catalytic activity">
    <reaction evidence="13">
        <text>L-threonyl-[protein] + ATP = O-phospho-L-threonyl-[protein] + ADP + H(+)</text>
        <dbReference type="Rhea" id="RHEA:46608"/>
        <dbReference type="Rhea" id="RHEA-COMP:11060"/>
        <dbReference type="Rhea" id="RHEA-COMP:11605"/>
        <dbReference type="ChEBI" id="CHEBI:15378"/>
        <dbReference type="ChEBI" id="CHEBI:30013"/>
        <dbReference type="ChEBI" id="CHEBI:30616"/>
        <dbReference type="ChEBI" id="CHEBI:61977"/>
        <dbReference type="ChEBI" id="CHEBI:456216"/>
        <dbReference type="EC" id="2.7.11.1"/>
    </reaction>
</comment>
<keyword evidence="20" id="KW-1185">Reference proteome</keyword>
<sequence length="1042" mass="113749">MERRSRRLTKPQPASARNSGSSPQFFFSSSSSSKSTSHGILQRAPSAPTSHRSSLTRFKFGGNSGAVSRTSNEYVGGHGGRGSPIEGSGYNGAKYSGDGRDSGGNRLSVGNGKGLGIGSRNNSIGGDSGGLGHLKKKKKKKSPNPGMGLFTSSSSSSSLDRASSTIPSTTTTTPTTSTSTSLHPHQDNNNLFSLPQQPSPQQQRRQQEHLHPFQHPTTTTTTPHQQSHHHHNHQQLPIYEAFHTLSPSIPEIQSSSSTSPRTLEPIDYFEQTGLSGVLGVGSDGRQRTFSDDPAVAQSASTSSVESFRGATSQRNTLRRPPPPPLTYTNSGTMGSNFKPPPLRQSQSFSVGDRATPPSPPKSQTSANMDRPKRAADDIKPLAAVGRKKSGFSQFMNTMLGSPKRATAPVEISKPSNYVHVTHVGFDFDTGQFTGLPLEWQKLLQESGISEKEQKQNPQAVMDIVAFYTDAARSKGEDDVWKKFGHAHAGQDGSAQYASGHPLVSPPLISPPNSPLFPTAANDNFENPRAPPPVPQSARSSRFPTPLSPAMSMDYPQPQTIVPNRPAPKPPVSAGSGTFTPSMKSPLSPSHSFRANDHNTGRLPGTQEEMKQVGSPFMQSPLTPVQTSRISEEPSSMLSDFGNTSRQESPITPLDGTPSEGMAPILPMTQVKYPSGPKHSYSQSHSEYPTREMAQVSLGKSNSVRTPGYSQQHPKMQKHPQQINTQQPLQEHPPNQRRHHNRNRPSKDLDIVTRLNAICTDDDPTKLYRNLTKIGQGASGGVYTAYEVSSNRSVAIKQMNLEQQPKKDLIINEILVMKDSKHKNIVNFMDSFLHRGDLWVVMEYMEGGSLTDVVSFNIMREGQIAAVCRETLQGLQHLHSKGVIHRDIKSDNVLLSLDGHIKLTDFGFCAQINEAMMKRTTMVGTPYWMAPEIVLKKEYGRKVDIWSLGIMTIEMIEGEPPYLTESPLRALYLIATNGTPQLKEPEELSAELLDFLDQTLQVSPDQRASATELLEHEFLRTAEPLSSLAPLVKAARQARQHGS</sequence>
<organism evidence="19 20">
    <name type="scientific">Ascobolus immersus RN42</name>
    <dbReference type="NCBI Taxonomy" id="1160509"/>
    <lineage>
        <taxon>Eukaryota</taxon>
        <taxon>Fungi</taxon>
        <taxon>Dikarya</taxon>
        <taxon>Ascomycota</taxon>
        <taxon>Pezizomycotina</taxon>
        <taxon>Pezizomycetes</taxon>
        <taxon>Pezizales</taxon>
        <taxon>Ascobolaceae</taxon>
        <taxon>Ascobolus</taxon>
    </lineage>
</organism>
<name>A0A3N4IKT5_ASCIM</name>
<dbReference type="Gene3D" id="1.10.510.10">
    <property type="entry name" value="Transferase(Phosphotransferase) domain 1"/>
    <property type="match status" value="1"/>
</dbReference>
<feature type="compositionally biased region" description="Low complexity" evidence="16">
    <location>
        <begin position="19"/>
        <end position="37"/>
    </location>
</feature>
<dbReference type="EC" id="2.7.11.1" evidence="4"/>
<evidence type="ECO:0000259" key="17">
    <source>
        <dbReference type="PROSITE" id="PS50011"/>
    </source>
</evidence>
<feature type="compositionally biased region" description="Low complexity" evidence="16">
    <location>
        <begin position="213"/>
        <end position="225"/>
    </location>
</feature>
<accession>A0A3N4IKT5</accession>
<dbReference type="PROSITE" id="PS00108">
    <property type="entry name" value="PROTEIN_KINASE_ST"/>
    <property type="match status" value="1"/>
</dbReference>
<feature type="compositionally biased region" description="Basic residues" evidence="16">
    <location>
        <begin position="734"/>
        <end position="743"/>
    </location>
</feature>
<evidence type="ECO:0000256" key="15">
    <source>
        <dbReference type="PROSITE-ProRule" id="PRU10141"/>
    </source>
</evidence>
<dbReference type="SMART" id="SM00285">
    <property type="entry name" value="PBD"/>
    <property type="match status" value="1"/>
</dbReference>
<feature type="compositionally biased region" description="Polar residues" evidence="16">
    <location>
        <begin position="616"/>
        <end position="649"/>
    </location>
</feature>
<evidence type="ECO:0000256" key="11">
    <source>
        <dbReference type="ARBA" id="ARBA00022840"/>
    </source>
</evidence>
<evidence type="ECO:0000256" key="8">
    <source>
        <dbReference type="ARBA" id="ARBA00022679"/>
    </source>
</evidence>
<keyword evidence="9 15" id="KW-0547">Nucleotide-binding</keyword>
<keyword evidence="10 19" id="KW-0418">Kinase</keyword>
<feature type="compositionally biased region" description="Polar residues" evidence="16">
    <location>
        <begin position="47"/>
        <end position="56"/>
    </location>
</feature>
<dbReference type="CDD" id="cd06614">
    <property type="entry name" value="STKc_PAK"/>
    <property type="match status" value="1"/>
</dbReference>
<dbReference type="AlphaFoldDB" id="A0A3N4IKT5"/>
<dbReference type="Pfam" id="PF00069">
    <property type="entry name" value="Pkinase"/>
    <property type="match status" value="1"/>
</dbReference>
<feature type="compositionally biased region" description="Low complexity" evidence="16">
    <location>
        <begin position="152"/>
        <end position="181"/>
    </location>
</feature>
<evidence type="ECO:0000256" key="14">
    <source>
        <dbReference type="ARBA" id="ARBA00048679"/>
    </source>
</evidence>
<keyword evidence="11 15" id="KW-0067">ATP-binding</keyword>
<dbReference type="Pfam" id="PF00786">
    <property type="entry name" value="PBD"/>
    <property type="match status" value="1"/>
</dbReference>
<evidence type="ECO:0000256" key="2">
    <source>
        <dbReference type="ARBA" id="ARBA00004496"/>
    </source>
</evidence>
<evidence type="ECO:0000256" key="5">
    <source>
        <dbReference type="ARBA" id="ARBA00022490"/>
    </source>
</evidence>
<dbReference type="InterPro" id="IPR033923">
    <property type="entry name" value="PAK_BD"/>
</dbReference>
<dbReference type="PROSITE" id="PS50108">
    <property type="entry name" value="CRIB"/>
    <property type="match status" value="1"/>
</dbReference>
<evidence type="ECO:0000256" key="9">
    <source>
        <dbReference type="ARBA" id="ARBA00022741"/>
    </source>
</evidence>
<feature type="compositionally biased region" description="Basic residues" evidence="16">
    <location>
        <begin position="133"/>
        <end position="142"/>
    </location>
</feature>
<dbReference type="PROSITE" id="PS50011">
    <property type="entry name" value="PROTEIN_KINASE_DOM"/>
    <property type="match status" value="1"/>
</dbReference>
<feature type="compositionally biased region" description="Low complexity" evidence="16">
    <location>
        <begin position="710"/>
        <end position="721"/>
    </location>
</feature>
<feature type="region of interest" description="Disordered" evidence="16">
    <location>
        <begin position="277"/>
        <end position="374"/>
    </location>
</feature>
<gene>
    <name evidence="19" type="ORF">BJ508DRAFT_27031</name>
</gene>
<evidence type="ECO:0000256" key="13">
    <source>
        <dbReference type="ARBA" id="ARBA00047899"/>
    </source>
</evidence>
<keyword evidence="8" id="KW-0808">Transferase</keyword>
<proteinExistence type="inferred from homology"/>
<feature type="compositionally biased region" description="Polar residues" evidence="16">
    <location>
        <begin position="697"/>
        <end position="709"/>
    </location>
</feature>
<dbReference type="SUPFAM" id="SSF56112">
    <property type="entry name" value="Protein kinase-like (PK-like)"/>
    <property type="match status" value="1"/>
</dbReference>
<dbReference type="FunFam" id="3.30.200.20:FF:000385">
    <property type="entry name" value="Non-specific serine/threonine protein kinase"/>
    <property type="match status" value="1"/>
</dbReference>
<dbReference type="PANTHER" id="PTHR45832:SF22">
    <property type="entry name" value="SERINE_THREONINE-PROTEIN KINASE SAMKA-RELATED"/>
    <property type="match status" value="1"/>
</dbReference>
<evidence type="ECO:0000259" key="18">
    <source>
        <dbReference type="PROSITE" id="PS50108"/>
    </source>
</evidence>
<dbReference type="SMART" id="SM00220">
    <property type="entry name" value="S_TKc"/>
    <property type="match status" value="1"/>
</dbReference>
<feature type="region of interest" description="Disordered" evidence="16">
    <location>
        <begin position="1"/>
        <end position="233"/>
    </location>
</feature>
<evidence type="ECO:0000313" key="19">
    <source>
        <dbReference type="EMBL" id="RPA84801.1"/>
    </source>
</evidence>
<feature type="domain" description="Protein kinase" evidence="17">
    <location>
        <begin position="767"/>
        <end position="1018"/>
    </location>
</feature>
<dbReference type="OrthoDB" id="248923at2759"/>
<evidence type="ECO:0000313" key="20">
    <source>
        <dbReference type="Proteomes" id="UP000275078"/>
    </source>
</evidence>
<comment type="similarity">
    <text evidence="3">Belongs to the protein kinase superfamily. STE Ser/Thr protein kinase family. STE20 subfamily.</text>
</comment>
<dbReference type="Gene3D" id="3.30.200.20">
    <property type="entry name" value="Phosphorylase Kinase, domain 1"/>
    <property type="match status" value="1"/>
</dbReference>
<evidence type="ECO:0000256" key="1">
    <source>
        <dbReference type="ARBA" id="ARBA00004123"/>
    </source>
</evidence>
<dbReference type="InterPro" id="IPR011009">
    <property type="entry name" value="Kinase-like_dom_sf"/>
</dbReference>
<dbReference type="InterPro" id="IPR000095">
    <property type="entry name" value="CRIB_dom"/>
</dbReference>
<dbReference type="InterPro" id="IPR017441">
    <property type="entry name" value="Protein_kinase_ATP_BS"/>
</dbReference>
<protein>
    <recommendedName>
        <fullName evidence="4">non-specific serine/threonine protein kinase</fullName>
        <ecNumber evidence="4">2.7.11.1</ecNumber>
    </recommendedName>
</protein>
<evidence type="ECO:0000256" key="6">
    <source>
        <dbReference type="ARBA" id="ARBA00022507"/>
    </source>
</evidence>
<dbReference type="GO" id="GO:0005634">
    <property type="term" value="C:nucleus"/>
    <property type="evidence" value="ECO:0007669"/>
    <property type="project" value="UniProtKB-SubCell"/>
</dbReference>
<dbReference type="GO" id="GO:0008349">
    <property type="term" value="F:MAP kinase kinase kinase kinase activity"/>
    <property type="evidence" value="ECO:0007669"/>
    <property type="project" value="UniProtKB-ARBA"/>
</dbReference>
<dbReference type="GO" id="GO:0106310">
    <property type="term" value="F:protein serine kinase activity"/>
    <property type="evidence" value="ECO:0007669"/>
    <property type="project" value="RHEA"/>
</dbReference>
<comment type="subcellular location">
    <subcellularLocation>
        <location evidence="2">Cytoplasm</location>
    </subcellularLocation>
    <subcellularLocation>
        <location evidence="1">Nucleus</location>
    </subcellularLocation>
</comment>
<comment type="catalytic activity">
    <reaction evidence="14">
        <text>L-seryl-[protein] + ATP = O-phospho-L-seryl-[protein] + ADP + H(+)</text>
        <dbReference type="Rhea" id="RHEA:17989"/>
        <dbReference type="Rhea" id="RHEA-COMP:9863"/>
        <dbReference type="Rhea" id="RHEA-COMP:11604"/>
        <dbReference type="ChEBI" id="CHEBI:15378"/>
        <dbReference type="ChEBI" id="CHEBI:29999"/>
        <dbReference type="ChEBI" id="CHEBI:30616"/>
        <dbReference type="ChEBI" id="CHEBI:83421"/>
        <dbReference type="ChEBI" id="CHEBI:456216"/>
        <dbReference type="EC" id="2.7.11.1"/>
    </reaction>
</comment>
<keyword evidence="7" id="KW-0723">Serine/threonine-protein kinase</keyword>
<evidence type="ECO:0000256" key="12">
    <source>
        <dbReference type="ARBA" id="ARBA00023242"/>
    </source>
</evidence>
<evidence type="ECO:0000256" key="4">
    <source>
        <dbReference type="ARBA" id="ARBA00012513"/>
    </source>
</evidence>
<reference evidence="19 20" key="1">
    <citation type="journal article" date="2018" name="Nat. Ecol. Evol.">
        <title>Pezizomycetes genomes reveal the molecular basis of ectomycorrhizal truffle lifestyle.</title>
        <authorList>
            <person name="Murat C."/>
            <person name="Payen T."/>
            <person name="Noel B."/>
            <person name="Kuo A."/>
            <person name="Morin E."/>
            <person name="Chen J."/>
            <person name="Kohler A."/>
            <person name="Krizsan K."/>
            <person name="Balestrini R."/>
            <person name="Da Silva C."/>
            <person name="Montanini B."/>
            <person name="Hainaut M."/>
            <person name="Levati E."/>
            <person name="Barry K.W."/>
            <person name="Belfiori B."/>
            <person name="Cichocki N."/>
            <person name="Clum A."/>
            <person name="Dockter R.B."/>
            <person name="Fauchery L."/>
            <person name="Guy J."/>
            <person name="Iotti M."/>
            <person name="Le Tacon F."/>
            <person name="Lindquist E.A."/>
            <person name="Lipzen A."/>
            <person name="Malagnac F."/>
            <person name="Mello A."/>
            <person name="Molinier V."/>
            <person name="Miyauchi S."/>
            <person name="Poulain J."/>
            <person name="Riccioni C."/>
            <person name="Rubini A."/>
            <person name="Sitrit Y."/>
            <person name="Splivallo R."/>
            <person name="Traeger S."/>
            <person name="Wang M."/>
            <person name="Zifcakova L."/>
            <person name="Wipf D."/>
            <person name="Zambonelli A."/>
            <person name="Paolocci F."/>
            <person name="Nowrousian M."/>
            <person name="Ottonello S."/>
            <person name="Baldrian P."/>
            <person name="Spatafora J.W."/>
            <person name="Henrissat B."/>
            <person name="Nagy L.G."/>
            <person name="Aury J.M."/>
            <person name="Wincker P."/>
            <person name="Grigoriev I.V."/>
            <person name="Bonfante P."/>
            <person name="Martin F.M."/>
        </authorList>
    </citation>
    <scope>NUCLEOTIDE SEQUENCE [LARGE SCALE GENOMIC DNA]</scope>
    <source>
        <strain evidence="19 20">RN42</strain>
    </source>
</reference>
<evidence type="ECO:0000256" key="16">
    <source>
        <dbReference type="SAM" id="MobiDB-lite"/>
    </source>
</evidence>
<feature type="domain" description="CRIB" evidence="18">
    <location>
        <begin position="411"/>
        <end position="424"/>
    </location>
</feature>
<keyword evidence="6" id="KW-0589">Pheromone response</keyword>
<dbReference type="PROSITE" id="PS00107">
    <property type="entry name" value="PROTEIN_KINASE_ATP"/>
    <property type="match status" value="1"/>
</dbReference>
<dbReference type="GO" id="GO:0005524">
    <property type="term" value="F:ATP binding"/>
    <property type="evidence" value="ECO:0007669"/>
    <property type="project" value="UniProtKB-UniRule"/>
</dbReference>
<dbReference type="FunFam" id="1.10.510.10:FF:000011">
    <property type="entry name" value="Non-specific serine/threonine protein kinase"/>
    <property type="match status" value="1"/>
</dbReference>
<feature type="compositionally biased region" description="Pro residues" evidence="16">
    <location>
        <begin position="503"/>
        <end position="514"/>
    </location>
</feature>
<dbReference type="GO" id="GO:0071470">
    <property type="term" value="P:cellular response to osmotic stress"/>
    <property type="evidence" value="ECO:0007669"/>
    <property type="project" value="UniProtKB-ARBA"/>
</dbReference>
<dbReference type="GO" id="GO:0005737">
    <property type="term" value="C:cytoplasm"/>
    <property type="evidence" value="ECO:0007669"/>
    <property type="project" value="UniProtKB-SubCell"/>
</dbReference>
<feature type="compositionally biased region" description="Polar residues" evidence="16">
    <location>
        <begin position="574"/>
        <end position="592"/>
    </location>
</feature>
<dbReference type="Proteomes" id="UP000275078">
    <property type="component" value="Unassembled WGS sequence"/>
</dbReference>
<feature type="binding site" evidence="15">
    <location>
        <position position="796"/>
    </location>
    <ligand>
        <name>ATP</name>
        <dbReference type="ChEBI" id="CHEBI:30616"/>
    </ligand>
</feature>
<evidence type="ECO:0000256" key="3">
    <source>
        <dbReference type="ARBA" id="ARBA00008874"/>
    </source>
</evidence>
<evidence type="ECO:0000256" key="7">
    <source>
        <dbReference type="ARBA" id="ARBA00022527"/>
    </source>
</evidence>
<dbReference type="GO" id="GO:0001402">
    <property type="term" value="P:signal transduction involved in filamentous growth"/>
    <property type="evidence" value="ECO:0007669"/>
    <property type="project" value="UniProtKB-ARBA"/>
</dbReference>
<dbReference type="InterPro" id="IPR008271">
    <property type="entry name" value="Ser/Thr_kinase_AS"/>
</dbReference>
<dbReference type="PANTHER" id="PTHR45832">
    <property type="entry name" value="SERINE/THREONINE-PROTEIN KINASE SAMKA-RELATED-RELATED"/>
    <property type="match status" value="1"/>
</dbReference>
<dbReference type="InterPro" id="IPR036936">
    <property type="entry name" value="CRIB_dom_sf"/>
</dbReference>
<feature type="compositionally biased region" description="Polar residues" evidence="16">
    <location>
        <begin position="297"/>
        <end position="315"/>
    </location>
</feature>
<keyword evidence="5" id="KW-0963">Cytoplasm</keyword>